<evidence type="ECO:0000313" key="3">
    <source>
        <dbReference type="Proteomes" id="UP000004221"/>
    </source>
</evidence>
<dbReference type="EMBL" id="CAGS01000261">
    <property type="protein sequence ID" value="CCF84352.1"/>
    <property type="molecule type" value="Genomic_DNA"/>
</dbReference>
<keyword evidence="3" id="KW-1185">Reference proteome</keyword>
<evidence type="ECO:0000313" key="2">
    <source>
        <dbReference type="EMBL" id="CCF84352.1"/>
    </source>
</evidence>
<evidence type="ECO:0000256" key="1">
    <source>
        <dbReference type="SAM" id="Phobius"/>
    </source>
</evidence>
<dbReference type="AlphaFoldDB" id="I4EI40"/>
<keyword evidence="1" id="KW-1133">Transmembrane helix</keyword>
<sequence>MARGNSGPGSHSPLHYRLRSPVRWLLTLIVVVGMLAVAGMAGSPVWLLTLLVAVPAILFVPSFGPYAGAPKPIDRTDLRLQLEPAAKPAPAQGRTLTGMPAGLSVRQHLVLKNQGQQPAVGFNIRIIVPHTIAPPNAKQRLLTGVQVGQPGKHWFIEGTFDSTVVTLRADPGLGDMIVCEPGTSLVLADLQFPIVDRSQYGTAHDLEYQISGGTATAHLDRLRVQFPHPPDD</sequence>
<gene>
    <name evidence="2" type="ORF">NITHO_3330006</name>
</gene>
<keyword evidence="1" id="KW-0812">Transmembrane</keyword>
<accession>I4EI40</accession>
<comment type="caution">
    <text evidence="2">The sequence shown here is derived from an EMBL/GenBank/DDBJ whole genome shotgun (WGS) entry which is preliminary data.</text>
</comment>
<feature type="transmembrane region" description="Helical" evidence="1">
    <location>
        <begin position="46"/>
        <end position="69"/>
    </location>
</feature>
<organism evidence="2 3">
    <name type="scientific">Nitrolancea hollandica Lb</name>
    <dbReference type="NCBI Taxonomy" id="1129897"/>
    <lineage>
        <taxon>Bacteria</taxon>
        <taxon>Pseudomonadati</taxon>
        <taxon>Thermomicrobiota</taxon>
        <taxon>Thermomicrobia</taxon>
        <taxon>Sphaerobacterales</taxon>
        <taxon>Sphaerobacterineae</taxon>
        <taxon>Sphaerobacteraceae</taxon>
        <taxon>Nitrolancea</taxon>
    </lineage>
</organism>
<protein>
    <submittedName>
        <fullName evidence="2">Uncharacterized protein</fullName>
    </submittedName>
</protein>
<reference evidence="2 3" key="1">
    <citation type="journal article" date="2012" name="ISME J.">
        <title>Nitrification expanded: discovery, physiology and genomics of a nitrite-oxidizing bacterium from the phylum Chloroflexi.</title>
        <authorList>
            <person name="Sorokin D.Y."/>
            <person name="Lucker S."/>
            <person name="Vejmelkova D."/>
            <person name="Kostrikina N.A."/>
            <person name="Kleerebezem R."/>
            <person name="Rijpstra W.I."/>
            <person name="Damste J.S."/>
            <person name="Le Paslier D."/>
            <person name="Muyzer G."/>
            <person name="Wagner M."/>
            <person name="van Loosdrecht M.C."/>
            <person name="Daims H."/>
        </authorList>
    </citation>
    <scope>NUCLEOTIDE SEQUENCE [LARGE SCALE GENOMIC DNA]</scope>
    <source>
        <strain evidence="3">none</strain>
    </source>
</reference>
<dbReference type="Proteomes" id="UP000004221">
    <property type="component" value="Unassembled WGS sequence"/>
</dbReference>
<dbReference type="RefSeq" id="WP_008478455.1">
    <property type="nucleotide sequence ID" value="NZ_CAGS01000261.1"/>
</dbReference>
<keyword evidence="1" id="KW-0472">Membrane</keyword>
<feature type="transmembrane region" description="Helical" evidence="1">
    <location>
        <begin position="21"/>
        <end position="40"/>
    </location>
</feature>
<proteinExistence type="predicted"/>
<name>I4EI40_9BACT</name>